<dbReference type="Proteomes" id="UP000765509">
    <property type="component" value="Unassembled WGS sequence"/>
</dbReference>
<organism evidence="1 2">
    <name type="scientific">Austropuccinia psidii MF-1</name>
    <dbReference type="NCBI Taxonomy" id="1389203"/>
    <lineage>
        <taxon>Eukaryota</taxon>
        <taxon>Fungi</taxon>
        <taxon>Dikarya</taxon>
        <taxon>Basidiomycota</taxon>
        <taxon>Pucciniomycotina</taxon>
        <taxon>Pucciniomycetes</taxon>
        <taxon>Pucciniales</taxon>
        <taxon>Sphaerophragmiaceae</taxon>
        <taxon>Austropuccinia</taxon>
    </lineage>
</organism>
<protein>
    <submittedName>
        <fullName evidence="1">Uncharacterized protein</fullName>
    </submittedName>
</protein>
<reference evidence="1" key="1">
    <citation type="submission" date="2021-03" db="EMBL/GenBank/DDBJ databases">
        <title>Draft genome sequence of rust myrtle Austropuccinia psidii MF-1, a brazilian biotype.</title>
        <authorList>
            <person name="Quecine M.C."/>
            <person name="Pachon D.M.R."/>
            <person name="Bonatelli M.L."/>
            <person name="Correr F.H."/>
            <person name="Franceschini L.M."/>
            <person name="Leite T.F."/>
            <person name="Margarido G.R.A."/>
            <person name="Almeida C.A."/>
            <person name="Ferrarezi J.A."/>
            <person name="Labate C.A."/>
        </authorList>
    </citation>
    <scope>NUCLEOTIDE SEQUENCE</scope>
    <source>
        <strain evidence="1">MF-1</strain>
    </source>
</reference>
<keyword evidence="2" id="KW-1185">Reference proteome</keyword>
<dbReference type="EMBL" id="AVOT02130418">
    <property type="protein sequence ID" value="MBW0588412.1"/>
    <property type="molecule type" value="Genomic_DNA"/>
</dbReference>
<evidence type="ECO:0000313" key="2">
    <source>
        <dbReference type="Proteomes" id="UP000765509"/>
    </source>
</evidence>
<gene>
    <name evidence="1" type="ORF">O181_128127</name>
</gene>
<evidence type="ECO:0000313" key="1">
    <source>
        <dbReference type="EMBL" id="MBW0588412.1"/>
    </source>
</evidence>
<dbReference type="AlphaFoldDB" id="A0A9Q3QA61"/>
<proteinExistence type="predicted"/>
<accession>A0A9Q3QA61</accession>
<sequence>MTSQLNTNIPPLLAIPHQLSDHLPVGTQPNDQMISNEMNFPKLYVIPHYLKAVGTKSHNHNDLTDENYLNHNHPKSRQQIRIIGYMNKTEGQLGLYNPKFLILTLDKKKDLNFSFLKLIPQKILP</sequence>
<comment type="caution">
    <text evidence="1">The sequence shown here is derived from an EMBL/GenBank/DDBJ whole genome shotgun (WGS) entry which is preliminary data.</text>
</comment>
<name>A0A9Q3QA61_9BASI</name>